<dbReference type="OrthoDB" id="667051at2759"/>
<feature type="compositionally biased region" description="Low complexity" evidence="1">
    <location>
        <begin position="13"/>
        <end position="28"/>
    </location>
</feature>
<dbReference type="STRING" id="49390.A0A068VEX7"/>
<feature type="compositionally biased region" description="Basic residues" evidence="1">
    <location>
        <begin position="359"/>
        <end position="383"/>
    </location>
</feature>
<feature type="region of interest" description="Disordered" evidence="1">
    <location>
        <begin position="189"/>
        <end position="265"/>
    </location>
</feature>
<dbReference type="FunCoup" id="A0A068VEX7">
    <property type="interactions" value="833"/>
</dbReference>
<evidence type="ECO:0000313" key="2">
    <source>
        <dbReference type="EMBL" id="CDP18228.1"/>
    </source>
</evidence>
<dbReference type="PANTHER" id="PTHR33095:SF57">
    <property type="entry name" value="EXPRESSED PROTEIN"/>
    <property type="match status" value="1"/>
</dbReference>
<dbReference type="InterPro" id="IPR012442">
    <property type="entry name" value="DUF1645_plant"/>
</dbReference>
<dbReference type="PANTHER" id="PTHR33095">
    <property type="entry name" value="OS07G0619500 PROTEIN"/>
    <property type="match status" value="1"/>
</dbReference>
<feature type="compositionally biased region" description="Low complexity" evidence="1">
    <location>
        <begin position="201"/>
        <end position="211"/>
    </location>
</feature>
<evidence type="ECO:0000313" key="3">
    <source>
        <dbReference type="Proteomes" id="UP000295252"/>
    </source>
</evidence>
<sequence>MLFPENQELEIPTTTTSSSSSSSTATQTLEKCDPTTAMNEPMNMLTDYYDIDSTCSTPYVSAPSSPGRSQGAPVTGFYYSAPASPMHFMLSTAMSSCNSNDLGLSSQPEVSPTSSTCSFEFDFSASKVSTNGTSSAGSMSSADELFLNGQIRPMKLSSHLQRPQVLAPLLDLDVADDEVGEIVRGREAKMRDRSLRRRTRSMSPLRTSSSPFGWHDGGDFEDDRSGGIFEDKKQLAAAKNGEEEEAVSGETTPCESGASSRSSSVGRSSSRWVFLKEFLYRSKSEGRNNGHKFWGSLSFSPVKDKIKMEKLMPTKFPSLHSSSSSSSSPKDKDKEKASPTAAATVSPDLLATESADGKRAKHTGAQKDGKKKVAVNGVGKRRVPPSPHELHYTANRAQAEEMRKKTFLPYRQGLLGCLGFSSKSYGAMNGFARALNPVSSR</sequence>
<feature type="region of interest" description="Disordered" evidence="1">
    <location>
        <begin position="1"/>
        <end position="38"/>
    </location>
</feature>
<dbReference type="EMBL" id="HG739303">
    <property type="protein sequence ID" value="CDP18228.1"/>
    <property type="molecule type" value="Genomic_DNA"/>
</dbReference>
<feature type="region of interest" description="Disordered" evidence="1">
    <location>
        <begin position="314"/>
        <end position="388"/>
    </location>
</feature>
<name>A0A068VEX7_COFCA</name>
<dbReference type="PhylomeDB" id="A0A068VEX7"/>
<accession>A0A068VEX7</accession>
<feature type="compositionally biased region" description="Low complexity" evidence="1">
    <location>
        <begin position="256"/>
        <end position="265"/>
    </location>
</feature>
<protein>
    <submittedName>
        <fullName evidence="2">Uncharacterized protein</fullName>
    </submittedName>
</protein>
<dbReference type="Pfam" id="PF07816">
    <property type="entry name" value="DUF1645"/>
    <property type="match status" value="1"/>
</dbReference>
<feature type="compositionally biased region" description="Basic and acidic residues" evidence="1">
    <location>
        <begin position="223"/>
        <end position="234"/>
    </location>
</feature>
<proteinExistence type="predicted"/>
<organism evidence="2 3">
    <name type="scientific">Coffea canephora</name>
    <name type="common">Robusta coffee</name>
    <dbReference type="NCBI Taxonomy" id="49390"/>
    <lineage>
        <taxon>Eukaryota</taxon>
        <taxon>Viridiplantae</taxon>
        <taxon>Streptophyta</taxon>
        <taxon>Embryophyta</taxon>
        <taxon>Tracheophyta</taxon>
        <taxon>Spermatophyta</taxon>
        <taxon>Magnoliopsida</taxon>
        <taxon>eudicotyledons</taxon>
        <taxon>Gunneridae</taxon>
        <taxon>Pentapetalae</taxon>
        <taxon>asterids</taxon>
        <taxon>lamiids</taxon>
        <taxon>Gentianales</taxon>
        <taxon>Rubiaceae</taxon>
        <taxon>Ixoroideae</taxon>
        <taxon>Gardenieae complex</taxon>
        <taxon>Bertiereae - Coffeeae clade</taxon>
        <taxon>Coffeeae</taxon>
        <taxon>Coffea</taxon>
    </lineage>
</organism>
<dbReference type="OMA" id="QTLGPHD"/>
<dbReference type="InParanoid" id="A0A068VEX7"/>
<dbReference type="Gramene" id="CDP18228">
    <property type="protein sequence ID" value="CDP18228"/>
    <property type="gene ID" value="GSCOC_T00011787001"/>
</dbReference>
<evidence type="ECO:0000256" key="1">
    <source>
        <dbReference type="SAM" id="MobiDB-lite"/>
    </source>
</evidence>
<keyword evidence="3" id="KW-1185">Reference proteome</keyword>
<dbReference type="Proteomes" id="UP000295252">
    <property type="component" value="Chromosome IV"/>
</dbReference>
<gene>
    <name evidence="2" type="ORF">GSCOC_T00011787001</name>
</gene>
<dbReference type="AlphaFoldDB" id="A0A068VEX7"/>
<reference evidence="3" key="1">
    <citation type="journal article" date="2014" name="Science">
        <title>The coffee genome provides insight into the convergent evolution of caffeine biosynthesis.</title>
        <authorList>
            <person name="Denoeud F."/>
            <person name="Carretero-Paulet L."/>
            <person name="Dereeper A."/>
            <person name="Droc G."/>
            <person name="Guyot R."/>
            <person name="Pietrella M."/>
            <person name="Zheng C."/>
            <person name="Alberti A."/>
            <person name="Anthony F."/>
            <person name="Aprea G."/>
            <person name="Aury J.M."/>
            <person name="Bento P."/>
            <person name="Bernard M."/>
            <person name="Bocs S."/>
            <person name="Campa C."/>
            <person name="Cenci A."/>
            <person name="Combes M.C."/>
            <person name="Crouzillat D."/>
            <person name="Da Silva C."/>
            <person name="Daddiego L."/>
            <person name="De Bellis F."/>
            <person name="Dussert S."/>
            <person name="Garsmeur O."/>
            <person name="Gayraud T."/>
            <person name="Guignon V."/>
            <person name="Jahn K."/>
            <person name="Jamilloux V."/>
            <person name="Joet T."/>
            <person name="Labadie K."/>
            <person name="Lan T."/>
            <person name="Leclercq J."/>
            <person name="Lepelley M."/>
            <person name="Leroy T."/>
            <person name="Li L.T."/>
            <person name="Librado P."/>
            <person name="Lopez L."/>
            <person name="Munoz A."/>
            <person name="Noel B."/>
            <person name="Pallavicini A."/>
            <person name="Perrotta G."/>
            <person name="Poncet V."/>
            <person name="Pot D."/>
            <person name="Priyono X."/>
            <person name="Rigoreau M."/>
            <person name="Rouard M."/>
            <person name="Rozas J."/>
            <person name="Tranchant-Dubreuil C."/>
            <person name="VanBuren R."/>
            <person name="Zhang Q."/>
            <person name="Andrade A.C."/>
            <person name="Argout X."/>
            <person name="Bertrand B."/>
            <person name="de Kochko A."/>
            <person name="Graziosi G."/>
            <person name="Henry R.J."/>
            <person name="Jayarama X."/>
            <person name="Ming R."/>
            <person name="Nagai C."/>
            <person name="Rounsley S."/>
            <person name="Sankoff D."/>
            <person name="Giuliano G."/>
            <person name="Albert V.A."/>
            <person name="Wincker P."/>
            <person name="Lashermes P."/>
        </authorList>
    </citation>
    <scope>NUCLEOTIDE SEQUENCE [LARGE SCALE GENOMIC DNA]</scope>
    <source>
        <strain evidence="3">cv. DH200-94</strain>
    </source>
</reference>